<evidence type="ECO:0000313" key="4">
    <source>
        <dbReference type="Ensembl" id="ENSCCRP00015077611.1"/>
    </source>
</evidence>
<dbReference type="Proteomes" id="UP000694700">
    <property type="component" value="Unplaced"/>
</dbReference>
<evidence type="ECO:0000259" key="3">
    <source>
        <dbReference type="Pfam" id="PF10506"/>
    </source>
</evidence>
<dbReference type="AlphaFoldDB" id="A0A8C1XBT1"/>
<feature type="coiled-coil region" evidence="1">
    <location>
        <begin position="296"/>
        <end position="330"/>
    </location>
</feature>
<proteinExistence type="predicted"/>
<protein>
    <submittedName>
        <fullName evidence="4">Usher syndrome 1C binding protein 1</fullName>
    </submittedName>
</protein>
<dbReference type="Pfam" id="PF10506">
    <property type="entry name" value="USHBP1_PDZ-bd"/>
    <property type="match status" value="1"/>
</dbReference>
<feature type="region of interest" description="Disordered" evidence="2">
    <location>
        <begin position="467"/>
        <end position="506"/>
    </location>
</feature>
<dbReference type="PANTHER" id="PTHR23347:SF5">
    <property type="entry name" value="HARMONIN-BINDING PROTEIN USHBP1"/>
    <property type="match status" value="1"/>
</dbReference>
<evidence type="ECO:0000313" key="5">
    <source>
        <dbReference type="Proteomes" id="UP000694700"/>
    </source>
</evidence>
<feature type="compositionally biased region" description="Low complexity" evidence="2">
    <location>
        <begin position="336"/>
        <end position="355"/>
    </location>
</feature>
<evidence type="ECO:0000256" key="2">
    <source>
        <dbReference type="SAM" id="MobiDB-lite"/>
    </source>
</evidence>
<dbReference type="InterPro" id="IPR040171">
    <property type="entry name" value="USBP1-like"/>
</dbReference>
<dbReference type="Ensembl" id="ENSCCRT00015080149.1">
    <property type="protein sequence ID" value="ENSCCRP00015077611.1"/>
    <property type="gene ID" value="ENSCCRG00015031438.1"/>
</dbReference>
<feature type="region of interest" description="Disordered" evidence="2">
    <location>
        <begin position="336"/>
        <end position="382"/>
    </location>
</feature>
<sequence>MMIKMRGFINNLFTNSKIYQIISYRYRESKITQTGKDLRRQRVETTVKRLRREQVQQEQGLIWMCCSSHAALSEERRRHSSHTGALVESPFIHRLGRTLPETRSDESWSVKFQQSSDSLVSVDSELAQCETEVNTLLKIISDLSRKMDSLQIPREMKTPESPVRVSGSVPQQGSILTVVDAGTASVESKTKNICRDSEGGSSELWKELQKVLSALEDSSGQGRNMLRLQTQNAESIRAKHLSAARESWVQATQVLEEMERDLGISYPSALPPDERRQFQRDVLSLYKHNQDLNASLKSRQGELVGAERMLMDLEDEKKWLQEKVVDLKRKWLYGVSRSPSGSPSLSSSPTSSPSFSSPPYPGSPLLSRKLPGFRPDSPPSPCTVDSVLQAEIDKLQRCLERLKARNERLNAALVKRKGESEQLSMSLSRQEADSSALHMALAYCEECEEAYRDLLCLCEARKKQNAETISTPQPDLAKSADKNLYKGEASSSPPEGTAETRPYSLSEKEFEDKAGVILQRISRLKQDRAAVCIPQQGEAGEGKISPDTGTLAGVRGHASSLSKNTKEEKAALLYELVTVREEMSEMRGNLRLLEKERRCLDLALMVQSTQDSAGALILDSLRDELGERRATQQRIAENLAKLEDGGGIPGPRNHSILRELQATLQREQSLRKRVAALRESLDSALTDSTTQRRINREEIARLSRYYNKVTSTSRNSRKKHQEQLWRLEKQIAVMGERHAKEEAELSATLEAMEWRREETIL</sequence>
<evidence type="ECO:0000256" key="1">
    <source>
        <dbReference type="SAM" id="Coils"/>
    </source>
</evidence>
<feature type="coiled-coil region" evidence="1">
    <location>
        <begin position="385"/>
        <end position="419"/>
    </location>
</feature>
<dbReference type="InterPro" id="IPR019536">
    <property type="entry name" value="USHBP1_PDZ-bd"/>
</dbReference>
<accession>A0A8C1XBT1</accession>
<keyword evidence="1" id="KW-0175">Coiled coil</keyword>
<feature type="domain" description="Harmonin-binding protein USHBP1 PDZ-binding" evidence="3">
    <location>
        <begin position="394"/>
        <end position="457"/>
    </location>
</feature>
<name>A0A8C1XBT1_CYPCA</name>
<organism evidence="4 5">
    <name type="scientific">Cyprinus carpio</name>
    <name type="common">Common carp</name>
    <dbReference type="NCBI Taxonomy" id="7962"/>
    <lineage>
        <taxon>Eukaryota</taxon>
        <taxon>Metazoa</taxon>
        <taxon>Chordata</taxon>
        <taxon>Craniata</taxon>
        <taxon>Vertebrata</taxon>
        <taxon>Euteleostomi</taxon>
        <taxon>Actinopterygii</taxon>
        <taxon>Neopterygii</taxon>
        <taxon>Teleostei</taxon>
        <taxon>Ostariophysi</taxon>
        <taxon>Cypriniformes</taxon>
        <taxon>Cyprinidae</taxon>
        <taxon>Cyprininae</taxon>
        <taxon>Cyprinus</taxon>
    </lineage>
</organism>
<dbReference type="PANTHER" id="PTHR23347">
    <property type="entry name" value="COLORECTAL MUTANT CANCER PROTEIN MCC PROTEIN -RELATED"/>
    <property type="match status" value="1"/>
</dbReference>
<reference evidence="4" key="1">
    <citation type="submission" date="2025-08" db="UniProtKB">
        <authorList>
            <consortium name="Ensembl"/>
        </authorList>
    </citation>
    <scope>IDENTIFICATION</scope>
</reference>